<name>G1FKP0_EPIBR</name>
<dbReference type="InterPro" id="IPR001304">
    <property type="entry name" value="C-type_lectin-like"/>
</dbReference>
<dbReference type="PROSITE" id="PS50041">
    <property type="entry name" value="C_TYPE_LECTIN_2"/>
    <property type="match status" value="1"/>
</dbReference>
<dbReference type="AlphaFoldDB" id="G1FKP0"/>
<dbReference type="InterPro" id="IPR050111">
    <property type="entry name" value="C-type_lectin/snaclec_domain"/>
</dbReference>
<dbReference type="EMBL" id="JN216998">
    <property type="protein sequence ID" value="AEM37743.1"/>
    <property type="molecule type" value="mRNA"/>
</dbReference>
<dbReference type="GO" id="GO:0030246">
    <property type="term" value="F:carbohydrate binding"/>
    <property type="evidence" value="ECO:0007669"/>
    <property type="project" value="UniProtKB-KW"/>
</dbReference>
<organism evidence="2">
    <name type="scientific">Epinephelus bruneus</name>
    <name type="common">Longtooth grouper</name>
    <dbReference type="NCBI Taxonomy" id="323802"/>
    <lineage>
        <taxon>Eukaryota</taxon>
        <taxon>Metazoa</taxon>
        <taxon>Chordata</taxon>
        <taxon>Craniata</taxon>
        <taxon>Vertebrata</taxon>
        <taxon>Euteleostomi</taxon>
        <taxon>Actinopterygii</taxon>
        <taxon>Neopterygii</taxon>
        <taxon>Teleostei</taxon>
        <taxon>Neoteleostei</taxon>
        <taxon>Acanthomorphata</taxon>
        <taxon>Eupercaria</taxon>
        <taxon>Perciformes</taxon>
        <taxon>Serranoidei</taxon>
        <taxon>Serranidae</taxon>
        <taxon>Epinephelinae</taxon>
        <taxon>Epinephelini</taxon>
        <taxon>Epinephelus</taxon>
    </lineage>
</organism>
<dbReference type="Pfam" id="PF00059">
    <property type="entry name" value="Lectin_C"/>
    <property type="match status" value="1"/>
</dbReference>
<feature type="non-terminal residue" evidence="2">
    <location>
        <position position="89"/>
    </location>
</feature>
<dbReference type="InterPro" id="IPR016186">
    <property type="entry name" value="C-type_lectin-like/link_sf"/>
</dbReference>
<dbReference type="Gene3D" id="3.10.100.10">
    <property type="entry name" value="Mannose-Binding Protein A, subunit A"/>
    <property type="match status" value="1"/>
</dbReference>
<dbReference type="PANTHER" id="PTHR22803">
    <property type="entry name" value="MANNOSE, PHOSPHOLIPASE, LECTIN RECEPTOR RELATED"/>
    <property type="match status" value="1"/>
</dbReference>
<evidence type="ECO:0000259" key="1">
    <source>
        <dbReference type="PROSITE" id="PS50041"/>
    </source>
</evidence>
<evidence type="ECO:0000313" key="2">
    <source>
        <dbReference type="EMBL" id="AEM37743.1"/>
    </source>
</evidence>
<keyword evidence="2" id="KW-0430">Lectin</keyword>
<protein>
    <submittedName>
        <fullName evidence="2">Serum lectin isoform 4</fullName>
    </submittedName>
</protein>
<proteinExistence type="evidence at transcript level"/>
<dbReference type="InterPro" id="IPR016187">
    <property type="entry name" value="CTDL_fold"/>
</dbReference>
<accession>G1FKP0</accession>
<reference evidence="2" key="1">
    <citation type="submission" date="2011-07" db="EMBL/GenBank/DDBJ databases">
        <title>Serum lectin isoform 4 sequencing from Epinephelus bruneus.</title>
        <authorList>
            <person name="Harikrishnan R."/>
            <person name="Kim J.-S."/>
            <person name="Heo M.-S."/>
        </authorList>
    </citation>
    <scope>NUCLEOTIDE SEQUENCE</scope>
</reference>
<feature type="domain" description="C-type lectin" evidence="1">
    <location>
        <begin position="1"/>
        <end position="85"/>
    </location>
</feature>
<sequence length="89" mass="10190">MHNSTVCQREPTWSLSTDLNEHNFVKSLVKNFDPAEGWTWIGLNDVHKERSWVWSDESAENFDFWATGQPDNAGGRENCGHLNLGTELK</sequence>
<dbReference type="SUPFAM" id="SSF56436">
    <property type="entry name" value="C-type lectin-like"/>
    <property type="match status" value="1"/>
</dbReference>